<evidence type="ECO:0000256" key="4">
    <source>
        <dbReference type="SAM" id="MobiDB-lite"/>
    </source>
</evidence>
<comment type="similarity">
    <text evidence="1">Belongs to the universal ribosomal protein uL15 family.</text>
</comment>
<dbReference type="HAMAP" id="MF_01341">
    <property type="entry name" value="Ribosomal_uL15"/>
    <property type="match status" value="1"/>
</dbReference>
<name>A0A7S1R2I1_ALECA</name>
<dbReference type="GO" id="GO:0006412">
    <property type="term" value="P:translation"/>
    <property type="evidence" value="ECO:0007669"/>
    <property type="project" value="InterPro"/>
</dbReference>
<dbReference type="Gene3D" id="3.100.10.10">
    <property type="match status" value="1"/>
</dbReference>
<evidence type="ECO:0000313" key="7">
    <source>
        <dbReference type="EMBL" id="CAD9154748.1"/>
    </source>
</evidence>
<evidence type="ECO:0000256" key="2">
    <source>
        <dbReference type="ARBA" id="ARBA00022980"/>
    </source>
</evidence>
<protein>
    <recommendedName>
        <fullName evidence="6">Large ribosomal subunit protein uL15/eL18 domain-containing protein</fullName>
    </recommendedName>
</protein>
<gene>
    <name evidence="7" type="ORF">ACAT0790_LOCUS33550</name>
</gene>
<dbReference type="InterPro" id="IPR005749">
    <property type="entry name" value="Ribosomal_uL15_bac-type"/>
</dbReference>
<dbReference type="Pfam" id="PF00828">
    <property type="entry name" value="Ribosomal_L27A"/>
    <property type="match status" value="1"/>
</dbReference>
<sequence>MLRPSGAHALLGLLSLPMAAVAFQAPCANTGRTGGLAARPRAARLPEAVGQAQGATRSSASALAGAAAAAALAVVGAAARAGRRQHRGVSALRRGAFCSGSSSFMGTPTATAFGVVQTGPEAREGVAGMGMKAQVWWIQNNGFDGRPGKVFDSRRRESRRRGEEMFRHDVDTFELTQSNLIRAPGSRKFKIRRGRGKYGHHGRTCGFGNGGAKKRGRRTINPGYEGGHVPLHIRTPILTKEQRDSMKRDPFTPITLGILNMCSEGEKVDYMDLFTRGFPVTRIRKFDRFKVKGDEKDEFTVKNLTVYAHAFEPAAREKIEDNGGKCVRLHEWSNLPLDEQATAVLVTPDGEEEPAGEDDAEE</sequence>
<keyword evidence="2" id="KW-0689">Ribosomal protein</keyword>
<dbReference type="EMBL" id="HBGE01055649">
    <property type="protein sequence ID" value="CAD9154748.1"/>
    <property type="molecule type" value="Transcribed_RNA"/>
</dbReference>
<dbReference type="SUPFAM" id="SSF52080">
    <property type="entry name" value="Ribosomal proteins L15p and L18e"/>
    <property type="match status" value="1"/>
</dbReference>
<evidence type="ECO:0000256" key="5">
    <source>
        <dbReference type="SAM" id="SignalP"/>
    </source>
</evidence>
<reference evidence="7" key="1">
    <citation type="submission" date="2021-01" db="EMBL/GenBank/DDBJ databases">
        <authorList>
            <person name="Corre E."/>
            <person name="Pelletier E."/>
            <person name="Niang G."/>
            <person name="Scheremetjew M."/>
            <person name="Finn R."/>
            <person name="Kale V."/>
            <person name="Holt S."/>
            <person name="Cochrane G."/>
            <person name="Meng A."/>
            <person name="Brown T."/>
            <person name="Cohen L."/>
        </authorList>
    </citation>
    <scope>NUCLEOTIDE SEQUENCE</scope>
    <source>
        <strain evidence="7">OF101</strain>
    </source>
</reference>
<keyword evidence="3" id="KW-0687">Ribonucleoprotein</keyword>
<dbReference type="GO" id="GO:0003735">
    <property type="term" value="F:structural constituent of ribosome"/>
    <property type="evidence" value="ECO:0007669"/>
    <property type="project" value="InterPro"/>
</dbReference>
<organism evidence="7">
    <name type="scientific">Alexandrium catenella</name>
    <name type="common">Red tide dinoflagellate</name>
    <name type="synonym">Gonyaulax catenella</name>
    <dbReference type="NCBI Taxonomy" id="2925"/>
    <lineage>
        <taxon>Eukaryota</taxon>
        <taxon>Sar</taxon>
        <taxon>Alveolata</taxon>
        <taxon>Dinophyceae</taxon>
        <taxon>Gonyaulacales</taxon>
        <taxon>Pyrocystaceae</taxon>
        <taxon>Alexandrium</taxon>
    </lineage>
</organism>
<dbReference type="InterPro" id="IPR021131">
    <property type="entry name" value="Ribosomal_uL15/eL18"/>
</dbReference>
<dbReference type="PANTHER" id="PTHR12934">
    <property type="entry name" value="50S RIBOSOMAL PROTEIN L15"/>
    <property type="match status" value="1"/>
</dbReference>
<evidence type="ECO:0000256" key="1">
    <source>
        <dbReference type="ARBA" id="ARBA00007320"/>
    </source>
</evidence>
<feature type="compositionally biased region" description="Basic residues" evidence="4">
    <location>
        <begin position="194"/>
        <end position="203"/>
    </location>
</feature>
<dbReference type="PANTHER" id="PTHR12934:SF11">
    <property type="entry name" value="LARGE RIBOSOMAL SUBUNIT PROTEIN UL15M"/>
    <property type="match status" value="1"/>
</dbReference>
<keyword evidence="5" id="KW-0732">Signal</keyword>
<evidence type="ECO:0000256" key="3">
    <source>
        <dbReference type="ARBA" id="ARBA00023274"/>
    </source>
</evidence>
<evidence type="ECO:0000259" key="6">
    <source>
        <dbReference type="Pfam" id="PF00828"/>
    </source>
</evidence>
<accession>A0A7S1R2I1</accession>
<feature type="region of interest" description="Disordered" evidence="4">
    <location>
        <begin position="194"/>
        <end position="216"/>
    </location>
</feature>
<dbReference type="AlphaFoldDB" id="A0A7S1R2I1"/>
<dbReference type="GO" id="GO:0022625">
    <property type="term" value="C:cytosolic large ribosomal subunit"/>
    <property type="evidence" value="ECO:0007669"/>
    <property type="project" value="TreeGrafter"/>
</dbReference>
<dbReference type="InterPro" id="IPR036227">
    <property type="entry name" value="Ribosomal_uL15/eL18_sf"/>
</dbReference>
<proteinExistence type="inferred from homology"/>
<feature type="signal peptide" evidence="5">
    <location>
        <begin position="1"/>
        <end position="22"/>
    </location>
</feature>
<feature type="domain" description="Large ribosomal subunit protein uL15/eL18" evidence="6">
    <location>
        <begin position="264"/>
        <end position="327"/>
    </location>
</feature>
<feature type="chain" id="PRO_5031562262" description="Large ribosomal subunit protein uL15/eL18 domain-containing protein" evidence="5">
    <location>
        <begin position="23"/>
        <end position="362"/>
    </location>
</feature>
<dbReference type="InterPro" id="IPR030878">
    <property type="entry name" value="Ribosomal_uL15"/>
</dbReference>